<name>A0A2T4C4B2_TRILO</name>
<dbReference type="Proteomes" id="UP000240760">
    <property type="component" value="Unassembled WGS sequence"/>
</dbReference>
<dbReference type="OrthoDB" id="5365129at2759"/>
<accession>A0A2T4C4B2</accession>
<dbReference type="AlphaFoldDB" id="A0A2T4C4B2"/>
<reference evidence="1 2" key="1">
    <citation type="submission" date="2016-07" db="EMBL/GenBank/DDBJ databases">
        <title>Multiple horizontal gene transfer events from other fungi enriched the ability of initially mycotrophic Trichoderma (Ascomycota) to feed on dead plant biomass.</title>
        <authorList>
            <consortium name="DOE Joint Genome Institute"/>
            <person name="Aerts A."/>
            <person name="Atanasova L."/>
            <person name="Chenthamara K."/>
            <person name="Zhang J."/>
            <person name="Grujic M."/>
            <person name="Henrissat B."/>
            <person name="Kuo A."/>
            <person name="Salamov A."/>
            <person name="Lipzen A."/>
            <person name="Labutti K."/>
            <person name="Barry K."/>
            <person name="Miao Y."/>
            <person name="Rahimi M.J."/>
            <person name="Shen Q."/>
            <person name="Grigoriev I.V."/>
            <person name="Kubicek C.P."/>
            <person name="Druzhinina I.S."/>
        </authorList>
    </citation>
    <scope>NUCLEOTIDE SEQUENCE [LARGE SCALE GENOMIC DNA]</scope>
    <source>
        <strain evidence="1 2">ATCC 18648</strain>
    </source>
</reference>
<gene>
    <name evidence="1" type="ORF">M440DRAFT_66189</name>
</gene>
<organism evidence="1 2">
    <name type="scientific">Trichoderma longibrachiatum ATCC 18648</name>
    <dbReference type="NCBI Taxonomy" id="983965"/>
    <lineage>
        <taxon>Eukaryota</taxon>
        <taxon>Fungi</taxon>
        <taxon>Dikarya</taxon>
        <taxon>Ascomycota</taxon>
        <taxon>Pezizomycotina</taxon>
        <taxon>Sordariomycetes</taxon>
        <taxon>Hypocreomycetidae</taxon>
        <taxon>Hypocreales</taxon>
        <taxon>Hypocreaceae</taxon>
        <taxon>Trichoderma</taxon>
    </lineage>
</organism>
<sequence>MATAIGIVSGVLGIVSFIQDNIAEQPPNGAIVRVKAGLEWGDEDSGFAGSIAAVYAWDTNNNYQGRSDGAHIGAGGYREFQIDQMEGGARAEYVAVSATKDAICIAWITVAMKDETQGGAWTGDIGSECGQNWYYSAEKAGKIKDSGEDYTPRCTWLDEDHSSDIRSASMKFAASAYGEDTESTLERKVMCHFTIWGPDNGPIAAMPWKRSAKPRREWMEDRLITSATLQPPWGPDFIGSDGMFCDMGTKTITPICFFHDVDGCINVHVEDKTTAKRSAVAKRQVETKHKSYGTISQWS</sequence>
<evidence type="ECO:0000313" key="1">
    <source>
        <dbReference type="EMBL" id="PTB76409.1"/>
    </source>
</evidence>
<proteinExistence type="predicted"/>
<keyword evidence="2" id="KW-1185">Reference proteome</keyword>
<dbReference type="EMBL" id="KZ679132">
    <property type="protein sequence ID" value="PTB76409.1"/>
    <property type="molecule type" value="Genomic_DNA"/>
</dbReference>
<dbReference type="STRING" id="983965.A0A2T4C4B2"/>
<protein>
    <submittedName>
        <fullName evidence="1">Uncharacterized protein</fullName>
    </submittedName>
</protein>
<evidence type="ECO:0000313" key="2">
    <source>
        <dbReference type="Proteomes" id="UP000240760"/>
    </source>
</evidence>